<dbReference type="RefSeq" id="WP_006979823.1">
    <property type="nucleotide sequence ID" value="NZ_ABVL01000006.1"/>
</dbReference>
<gene>
    <name evidence="6" type="ORF">CfE428DRAFT_2498</name>
</gene>
<dbReference type="InterPro" id="IPR050519">
    <property type="entry name" value="Glycosyltransf_28_UgtP"/>
</dbReference>
<dbReference type="InterPro" id="IPR001296">
    <property type="entry name" value="Glyco_trans_1"/>
</dbReference>
<keyword evidence="3" id="KW-0808">Transferase</keyword>
<dbReference type="PANTHER" id="PTHR43025:SF3">
    <property type="entry name" value="MONOGALACTOSYLDIACYLGLYCEROL SYNTHASE 1, CHLOROPLASTIC"/>
    <property type="match status" value="1"/>
</dbReference>
<dbReference type="eggNOG" id="COG0707">
    <property type="taxonomic scope" value="Bacteria"/>
</dbReference>
<evidence type="ECO:0000256" key="2">
    <source>
        <dbReference type="ARBA" id="ARBA00022676"/>
    </source>
</evidence>
<organism evidence="6 7">
    <name type="scientific">Chthoniobacter flavus Ellin428</name>
    <dbReference type="NCBI Taxonomy" id="497964"/>
    <lineage>
        <taxon>Bacteria</taxon>
        <taxon>Pseudomonadati</taxon>
        <taxon>Verrucomicrobiota</taxon>
        <taxon>Spartobacteria</taxon>
        <taxon>Chthoniobacterales</taxon>
        <taxon>Chthoniobacteraceae</taxon>
        <taxon>Chthoniobacter</taxon>
    </lineage>
</organism>
<feature type="domain" description="Glycosyl transferase family 1" evidence="4">
    <location>
        <begin position="220"/>
        <end position="352"/>
    </location>
</feature>
<dbReference type="InterPro" id="IPR009695">
    <property type="entry name" value="Diacylglyc_glucosyltr_N"/>
</dbReference>
<comment type="similarity">
    <text evidence="1">Belongs to the glycosyltransferase 28 family.</text>
</comment>
<accession>B4D0P7</accession>
<dbReference type="GO" id="GO:0016758">
    <property type="term" value="F:hexosyltransferase activity"/>
    <property type="evidence" value="ECO:0007669"/>
    <property type="project" value="InterPro"/>
</dbReference>
<dbReference type="Pfam" id="PF00534">
    <property type="entry name" value="Glycos_transf_1"/>
    <property type="match status" value="1"/>
</dbReference>
<sequence length="396" mass="44121" precursor="true">MKKRVLIISTSAGTGHVRAAQALEQEFIRDPRVGEVVHEDALKFTNKLFRDFYSTLYMKLVRSAPDLLGWVYKASDEPWKGEAARLQLDRLNTLKLIRFIEKFDPHITVCTHFMPAGIISHLQETKRLHTHHSIIVTDFDCHAMWLSRTFHRYFVALDETKAHLEALGLPPERITVSGIPIDPVFSQPVDRALVRTSYGLHPEKTTLLLSAGALGVGPTELIVERLKQLRNDVQTIVVCGRSEEVKERVAKAAATQRNRFCILGYSDRMHELMHISDLFIGKPGGLTTSEALACGLPMAIFSPIPGQEERNADHLLEEGAGIRCNELTTLPFKIDRLLDDPTRLGAMRAAAKAMGHPDAARTVVKTLLDDHLPSLALDDEQREAIALAAARTPNNG</sequence>
<dbReference type="GO" id="GO:0009247">
    <property type="term" value="P:glycolipid biosynthetic process"/>
    <property type="evidence" value="ECO:0007669"/>
    <property type="project" value="InterPro"/>
</dbReference>
<dbReference type="Pfam" id="PF06925">
    <property type="entry name" value="MGDG_synth"/>
    <property type="match status" value="1"/>
</dbReference>
<evidence type="ECO:0000256" key="1">
    <source>
        <dbReference type="ARBA" id="ARBA00006962"/>
    </source>
</evidence>
<evidence type="ECO:0000256" key="3">
    <source>
        <dbReference type="ARBA" id="ARBA00022679"/>
    </source>
</evidence>
<dbReference type="EMBL" id="ABVL01000006">
    <property type="protein sequence ID" value="EDY19909.1"/>
    <property type="molecule type" value="Genomic_DNA"/>
</dbReference>
<dbReference type="AlphaFoldDB" id="B4D0P7"/>
<dbReference type="GO" id="GO:0016020">
    <property type="term" value="C:membrane"/>
    <property type="evidence" value="ECO:0007669"/>
    <property type="project" value="GOC"/>
</dbReference>
<name>B4D0P7_9BACT</name>
<dbReference type="InParanoid" id="B4D0P7"/>
<dbReference type="PANTHER" id="PTHR43025">
    <property type="entry name" value="MONOGALACTOSYLDIACYLGLYCEROL SYNTHASE"/>
    <property type="match status" value="1"/>
</dbReference>
<evidence type="ECO:0000313" key="7">
    <source>
        <dbReference type="Proteomes" id="UP000005824"/>
    </source>
</evidence>
<dbReference type="Proteomes" id="UP000005824">
    <property type="component" value="Unassembled WGS sequence"/>
</dbReference>
<proteinExistence type="inferred from homology"/>
<comment type="caution">
    <text evidence="6">The sequence shown here is derived from an EMBL/GenBank/DDBJ whole genome shotgun (WGS) entry which is preliminary data.</text>
</comment>
<dbReference type="Gene3D" id="3.40.50.2000">
    <property type="entry name" value="Glycogen Phosphorylase B"/>
    <property type="match status" value="1"/>
</dbReference>
<evidence type="ECO:0000313" key="6">
    <source>
        <dbReference type="EMBL" id="EDY19909.1"/>
    </source>
</evidence>
<keyword evidence="2" id="KW-0328">Glycosyltransferase</keyword>
<dbReference type="SUPFAM" id="SSF53756">
    <property type="entry name" value="UDP-Glycosyltransferase/glycogen phosphorylase"/>
    <property type="match status" value="1"/>
</dbReference>
<evidence type="ECO:0000259" key="4">
    <source>
        <dbReference type="Pfam" id="PF00534"/>
    </source>
</evidence>
<dbReference type="STRING" id="497964.CfE428DRAFT_2498"/>
<keyword evidence="7" id="KW-1185">Reference proteome</keyword>
<reference evidence="6 7" key="1">
    <citation type="journal article" date="2011" name="J. Bacteriol.">
        <title>Genome sequence of Chthoniobacter flavus Ellin428, an aerobic heterotrophic soil bacterium.</title>
        <authorList>
            <person name="Kant R."/>
            <person name="van Passel M.W."/>
            <person name="Palva A."/>
            <person name="Lucas S."/>
            <person name="Lapidus A."/>
            <person name="Glavina Del Rio T."/>
            <person name="Dalin E."/>
            <person name="Tice H."/>
            <person name="Bruce D."/>
            <person name="Goodwin L."/>
            <person name="Pitluck S."/>
            <person name="Larimer F.W."/>
            <person name="Land M.L."/>
            <person name="Hauser L."/>
            <person name="Sangwan P."/>
            <person name="de Vos W.M."/>
            <person name="Janssen P.H."/>
            <person name="Smidt H."/>
        </authorList>
    </citation>
    <scope>NUCLEOTIDE SEQUENCE [LARGE SCALE GENOMIC DNA]</scope>
    <source>
        <strain evidence="6 7">Ellin428</strain>
    </source>
</reference>
<feature type="domain" description="Diacylglycerol glucosyltransferase N-terminal" evidence="5">
    <location>
        <begin position="16"/>
        <end position="181"/>
    </location>
</feature>
<protein>
    <submittedName>
        <fullName evidence="6">Monogalactosyldiacylglycerol synthase</fullName>
    </submittedName>
</protein>
<evidence type="ECO:0000259" key="5">
    <source>
        <dbReference type="Pfam" id="PF06925"/>
    </source>
</evidence>